<dbReference type="EMBL" id="LAJY01000068">
    <property type="protein sequence ID" value="KJV10623.1"/>
    <property type="molecule type" value="Genomic_DNA"/>
</dbReference>
<dbReference type="Proteomes" id="UP000033774">
    <property type="component" value="Unassembled WGS sequence"/>
</dbReference>
<dbReference type="AlphaFoldDB" id="A0A0F3IVQ9"/>
<evidence type="ECO:0000313" key="2">
    <source>
        <dbReference type="EMBL" id="KJV10623.1"/>
    </source>
</evidence>
<keyword evidence="1" id="KW-0812">Transmembrane</keyword>
<sequence>MIVTNWAPELKLLNIIPAIILVTAASPAFAQNWQGWKATSADESPLELKLTGWGKAAIKSAGYDKGANSTNS</sequence>
<comment type="caution">
    <text evidence="2">The sequence shown here is derived from an EMBL/GenBank/DDBJ whole genome shotgun (WGS) entry which is preliminary data.</text>
</comment>
<keyword evidence="1" id="KW-0472">Membrane</keyword>
<gene>
    <name evidence="2" type="ORF">VZ95_03605</name>
</gene>
<feature type="transmembrane region" description="Helical" evidence="1">
    <location>
        <begin position="12"/>
        <end position="30"/>
    </location>
</feature>
<keyword evidence="3" id="KW-1185">Reference proteome</keyword>
<organism evidence="2 3">
    <name type="scientific">Elstera litoralis</name>
    <dbReference type="NCBI Taxonomy" id="552518"/>
    <lineage>
        <taxon>Bacteria</taxon>
        <taxon>Pseudomonadati</taxon>
        <taxon>Pseudomonadota</taxon>
        <taxon>Alphaproteobacteria</taxon>
        <taxon>Rhodospirillales</taxon>
        <taxon>Rhodospirillaceae</taxon>
        <taxon>Elstera</taxon>
    </lineage>
</organism>
<evidence type="ECO:0000313" key="3">
    <source>
        <dbReference type="Proteomes" id="UP000033774"/>
    </source>
</evidence>
<accession>A0A0F3IVQ9</accession>
<keyword evidence="1" id="KW-1133">Transmembrane helix</keyword>
<evidence type="ECO:0000256" key="1">
    <source>
        <dbReference type="SAM" id="Phobius"/>
    </source>
</evidence>
<protein>
    <submittedName>
        <fullName evidence="2">Uncharacterized protein</fullName>
    </submittedName>
</protein>
<proteinExistence type="predicted"/>
<name>A0A0F3IVQ9_9PROT</name>
<feature type="non-terminal residue" evidence="2">
    <location>
        <position position="72"/>
    </location>
</feature>
<reference evidence="2 3" key="1">
    <citation type="submission" date="2015-03" db="EMBL/GenBank/DDBJ databases">
        <title>Draft genome sequence of Elstera litoralis.</title>
        <authorList>
            <person name="Rahalkar M.C."/>
            <person name="Dhakephalkar P.K."/>
            <person name="Pore S.D."/>
            <person name="Arora P."/>
            <person name="Kapse N.G."/>
            <person name="Pandit P.S."/>
        </authorList>
    </citation>
    <scope>NUCLEOTIDE SEQUENCE [LARGE SCALE GENOMIC DNA]</scope>
    <source>
        <strain evidence="2 3">Dia-1</strain>
    </source>
</reference>